<comment type="caution">
    <text evidence="1">The sequence shown here is derived from an EMBL/GenBank/DDBJ whole genome shotgun (WGS) entry which is preliminary data.</text>
</comment>
<protein>
    <submittedName>
        <fullName evidence="1">DUF5064 family protein</fullName>
    </submittedName>
</protein>
<dbReference type="InterPro" id="IPR032024">
    <property type="entry name" value="DUF5064"/>
</dbReference>
<dbReference type="Pfam" id="PF16703">
    <property type="entry name" value="DUF5064"/>
    <property type="match status" value="1"/>
</dbReference>
<dbReference type="EMBL" id="JAGTIS010000001">
    <property type="protein sequence ID" value="MBT8764655.1"/>
    <property type="molecule type" value="Genomic_DNA"/>
</dbReference>
<proteinExistence type="predicted"/>
<sequence length="122" mass="13968">MFEPGHVHRANVPGIPGMQEFSIDVYYEARPNATEGTMLHVRMVGEIEGRHFEEEFEMHRDTAFNFASVISKVAVKNGLSANSTLIMRNHKEYDLMFEDIRRILGAKPGEQVNFDHLDKDGF</sequence>
<accession>A0ABS5XAD6</accession>
<reference evidence="1 2" key="1">
    <citation type="submission" date="2021-04" db="EMBL/GenBank/DDBJ databases">
        <title>Pseudomonas boanensis sp. nov., a bacterium isolated from river water used for household purposes in Boane District, Mozambique.</title>
        <authorList>
            <person name="Nicklasson M."/>
            <person name="Martin-Rodriguez A.J."/>
            <person name="Thorell K."/>
            <person name="Neves L."/>
            <person name="Mussagy A."/>
            <person name="Rydberg H.A."/>
            <person name="Hernroth B."/>
            <person name="Svensson-Stadler L."/>
            <person name="Sjoling A."/>
        </authorList>
    </citation>
    <scope>NUCLEOTIDE SEQUENCE [LARGE SCALE GENOMIC DNA]</scope>
    <source>
        <strain evidence="1 2">DB1</strain>
    </source>
</reference>
<gene>
    <name evidence="1" type="ORF">J7302_00575</name>
</gene>
<keyword evidence="2" id="KW-1185">Reference proteome</keyword>
<name>A0ABS5XAD6_9GAMM</name>
<evidence type="ECO:0000313" key="1">
    <source>
        <dbReference type="EMBL" id="MBT8764655.1"/>
    </source>
</evidence>
<dbReference type="RefSeq" id="WP_215368654.1">
    <property type="nucleotide sequence ID" value="NZ_CP113889.1"/>
</dbReference>
<dbReference type="Proteomes" id="UP001519667">
    <property type="component" value="Unassembled WGS sequence"/>
</dbReference>
<dbReference type="Gene3D" id="3.30.160.370">
    <property type="entry name" value="Domain of unknown function DUF5064"/>
    <property type="match status" value="1"/>
</dbReference>
<evidence type="ECO:0000313" key="2">
    <source>
        <dbReference type="Proteomes" id="UP001519667"/>
    </source>
</evidence>
<organism evidence="1 2">
    <name type="scientific">Metapseudomonas boanensis</name>
    <dbReference type="NCBI Taxonomy" id="2822138"/>
    <lineage>
        <taxon>Bacteria</taxon>
        <taxon>Pseudomonadati</taxon>
        <taxon>Pseudomonadota</taxon>
        <taxon>Gammaproteobacteria</taxon>
        <taxon>Pseudomonadales</taxon>
        <taxon>Pseudomonadaceae</taxon>
        <taxon>Metapseudomonas</taxon>
    </lineage>
</organism>